<feature type="transmembrane region" description="Helical" evidence="1">
    <location>
        <begin position="33"/>
        <end position="50"/>
    </location>
</feature>
<keyword evidence="3" id="KW-1185">Reference proteome</keyword>
<dbReference type="EMBL" id="JAHLQK010000006">
    <property type="protein sequence ID" value="MBU5677805.1"/>
    <property type="molecule type" value="Genomic_DNA"/>
</dbReference>
<gene>
    <name evidence="2" type="ORF">KQI88_15410</name>
</gene>
<protein>
    <submittedName>
        <fullName evidence="2">Uncharacterized protein</fullName>
    </submittedName>
</protein>
<reference evidence="2 3" key="1">
    <citation type="submission" date="2021-06" db="EMBL/GenBank/DDBJ databases">
        <authorList>
            <person name="Sun Q."/>
            <person name="Li D."/>
        </authorList>
    </citation>
    <scope>NUCLEOTIDE SEQUENCE [LARGE SCALE GENOMIC DNA]</scope>
    <source>
        <strain evidence="2 3">MSJ-5</strain>
    </source>
</reference>
<dbReference type="Proteomes" id="UP000779508">
    <property type="component" value="Unassembled WGS sequence"/>
</dbReference>
<keyword evidence="1" id="KW-0812">Transmembrane</keyword>
<proteinExistence type="predicted"/>
<evidence type="ECO:0000256" key="1">
    <source>
        <dbReference type="SAM" id="Phobius"/>
    </source>
</evidence>
<evidence type="ECO:0000313" key="2">
    <source>
        <dbReference type="EMBL" id="MBU5677805.1"/>
    </source>
</evidence>
<name>A0ABS6G8R8_9FIRM</name>
<keyword evidence="1" id="KW-1133">Transmembrane helix</keyword>
<sequence length="52" mass="5895">MLDDIIESLIDLIADFIFIWSDSKKMKGGQKKIPLVILILIVVICVLILIKI</sequence>
<comment type="caution">
    <text evidence="2">The sequence shown here is derived from an EMBL/GenBank/DDBJ whole genome shotgun (WGS) entry which is preliminary data.</text>
</comment>
<accession>A0ABS6G8R8</accession>
<dbReference type="RefSeq" id="WP_216418828.1">
    <property type="nucleotide sequence ID" value="NZ_JAHLQK010000006.1"/>
</dbReference>
<evidence type="ECO:0000313" key="3">
    <source>
        <dbReference type="Proteomes" id="UP000779508"/>
    </source>
</evidence>
<organism evidence="2 3">
    <name type="scientific">Alkaliphilus flagellatus</name>
    <dbReference type="NCBI Taxonomy" id="2841507"/>
    <lineage>
        <taxon>Bacteria</taxon>
        <taxon>Bacillati</taxon>
        <taxon>Bacillota</taxon>
        <taxon>Clostridia</taxon>
        <taxon>Peptostreptococcales</taxon>
        <taxon>Natronincolaceae</taxon>
        <taxon>Alkaliphilus</taxon>
    </lineage>
</organism>
<keyword evidence="1" id="KW-0472">Membrane</keyword>